<feature type="compositionally biased region" description="Low complexity" evidence="3">
    <location>
        <begin position="178"/>
        <end position="192"/>
    </location>
</feature>
<reference evidence="5" key="1">
    <citation type="submission" date="2022-07" db="EMBL/GenBank/DDBJ databases">
        <title>Fungi with potential for degradation of polypropylene.</title>
        <authorList>
            <person name="Gostincar C."/>
        </authorList>
    </citation>
    <scope>NUCLEOTIDE SEQUENCE</scope>
    <source>
        <strain evidence="5">EXF-13308</strain>
    </source>
</reference>
<dbReference type="Gene3D" id="4.10.240.10">
    <property type="entry name" value="Zn(2)-C6 fungal-type DNA-binding domain"/>
    <property type="match status" value="1"/>
</dbReference>
<dbReference type="PROSITE" id="PS50048">
    <property type="entry name" value="ZN2_CY6_FUNGAL_2"/>
    <property type="match status" value="1"/>
</dbReference>
<dbReference type="GO" id="GO:0006351">
    <property type="term" value="P:DNA-templated transcription"/>
    <property type="evidence" value="ECO:0007669"/>
    <property type="project" value="InterPro"/>
</dbReference>
<feature type="region of interest" description="Disordered" evidence="3">
    <location>
        <begin position="174"/>
        <end position="227"/>
    </location>
</feature>
<dbReference type="GO" id="GO:0000981">
    <property type="term" value="F:DNA-binding transcription factor activity, RNA polymerase II-specific"/>
    <property type="evidence" value="ECO:0007669"/>
    <property type="project" value="InterPro"/>
</dbReference>
<comment type="caution">
    <text evidence="5">The sequence shown here is derived from an EMBL/GenBank/DDBJ whole genome shotgun (WGS) entry which is preliminary data.</text>
</comment>
<dbReference type="SMART" id="SM00906">
    <property type="entry name" value="Fungal_trans"/>
    <property type="match status" value="1"/>
</dbReference>
<protein>
    <submittedName>
        <fullName evidence="5">Transcription factor</fullName>
    </submittedName>
</protein>
<feature type="domain" description="Zn(2)-C6 fungal-type" evidence="4">
    <location>
        <begin position="22"/>
        <end position="53"/>
    </location>
</feature>
<dbReference type="PANTHER" id="PTHR31668:SF4">
    <property type="entry name" value="TRANSCRIPTIONAL ACTIVATOR PROTEIN DAL81"/>
    <property type="match status" value="1"/>
</dbReference>
<feature type="region of interest" description="Disordered" evidence="3">
    <location>
        <begin position="650"/>
        <end position="669"/>
    </location>
</feature>
<dbReference type="GO" id="GO:0005634">
    <property type="term" value="C:nucleus"/>
    <property type="evidence" value="ECO:0007669"/>
    <property type="project" value="TreeGrafter"/>
</dbReference>
<dbReference type="GO" id="GO:0001080">
    <property type="term" value="P:nitrogen catabolite activation of transcription from RNA polymerase II promoter"/>
    <property type="evidence" value="ECO:0007669"/>
    <property type="project" value="TreeGrafter"/>
</dbReference>
<dbReference type="EMBL" id="JANBVO010000061">
    <property type="protein sequence ID" value="KAJ9132077.1"/>
    <property type="molecule type" value="Genomic_DNA"/>
</dbReference>
<dbReference type="PANTHER" id="PTHR31668">
    <property type="entry name" value="GLUCOSE TRANSPORT TRANSCRIPTION REGULATOR RGT1-RELATED-RELATED"/>
    <property type="match status" value="1"/>
</dbReference>
<evidence type="ECO:0000256" key="3">
    <source>
        <dbReference type="SAM" id="MobiDB-lite"/>
    </source>
</evidence>
<organism evidence="5 6">
    <name type="scientific">Pleurostoma richardsiae</name>
    <dbReference type="NCBI Taxonomy" id="41990"/>
    <lineage>
        <taxon>Eukaryota</taxon>
        <taxon>Fungi</taxon>
        <taxon>Dikarya</taxon>
        <taxon>Ascomycota</taxon>
        <taxon>Pezizomycotina</taxon>
        <taxon>Sordariomycetes</taxon>
        <taxon>Sordariomycetidae</taxon>
        <taxon>Calosphaeriales</taxon>
        <taxon>Pleurostomataceae</taxon>
        <taxon>Pleurostoma</taxon>
    </lineage>
</organism>
<keyword evidence="1" id="KW-0479">Metal-binding</keyword>
<feature type="region of interest" description="Disordered" evidence="3">
    <location>
        <begin position="55"/>
        <end position="77"/>
    </location>
</feature>
<dbReference type="InterPro" id="IPR001138">
    <property type="entry name" value="Zn2Cys6_DnaBD"/>
</dbReference>
<dbReference type="SUPFAM" id="SSF57701">
    <property type="entry name" value="Zn2/Cys6 DNA-binding domain"/>
    <property type="match status" value="1"/>
</dbReference>
<name>A0AA38RA72_9PEZI</name>
<proteinExistence type="predicted"/>
<evidence type="ECO:0000259" key="4">
    <source>
        <dbReference type="PROSITE" id="PS50048"/>
    </source>
</evidence>
<dbReference type="InterPro" id="IPR050797">
    <property type="entry name" value="Carb_Metab_Trans_Reg"/>
</dbReference>
<evidence type="ECO:0000313" key="6">
    <source>
        <dbReference type="Proteomes" id="UP001174694"/>
    </source>
</evidence>
<dbReference type="CDD" id="cd00067">
    <property type="entry name" value="GAL4"/>
    <property type="match status" value="1"/>
</dbReference>
<keyword evidence="6" id="KW-1185">Reference proteome</keyword>
<dbReference type="AlphaFoldDB" id="A0AA38RA72"/>
<feature type="region of interest" description="Disordered" evidence="3">
    <location>
        <begin position="1"/>
        <end position="20"/>
    </location>
</feature>
<sequence>MNGRNLHTHPTPRPYRSKRHRPCDLCRRRKHACIVEDEPPCRVCRELGTSCTFKEPPGARRRRQAVPLSAGPTPQLAPEPVTVASGITRSGVTDSEELLAGSWQLDVDDERVDADRSGHHARQALLDYHVGSFLGSPAHDTWFAASPFFYPSLGTGPILADSIGESNYQQESFPGVINHSQSNSSTTQHQVQLDSSSHDLPQDPGRTDVSGPRKSRDASAPSEALPSWSLDMGDGGWLIQYFGLSGEMDPYLLQFMEFSSDGTCNLGPFQYRRLGGGIPGHDQPPASAETPVYFMTSAAKPVEQLGDDDAAKEDCSLEQLVPAAVGSRLIGLFLRYTFPNLPVISRSHVKIWNETLIPKDKHLAVLPSYLLAAVYASAEPFRRYDPILSVSQVNNEFPHSKLWRLAHRGIMENLRTPRLAVIQAILIYLQRPMDETATATTDASGQNWALLGSAVHMAYQLGLHIDCKDWPLHMSEKRLRRRLWWVLHCESTWHSLLLGLPQPIPHDQWDVADLGDSDFVIDHYQCPAEYTFTKPQSLQKPCVFCHRGHDFHFLASLSVIAQEVSHKFYTLMASKRLADDFKASLVVGRSLLERIRQWKSRLPAYKMSDETPTQRDRDYFHSGSSAQLRLACLTLEILVYRAMLRPLSRQNPASTGETRGASEPPTLGDQRPVHGLQVARAADVPSGVLDLFLEAIDTAHRAMVYAQRLGSYDLNSFTYSWSRACFASVSNFIMLLLVLAPSAEMTRDVLSILAKWVIMLREQCITFSLMRLGLLRLDSIFQMGLEHAFRFRPYAKQMIQQELPTPNYKK</sequence>
<dbReference type="PROSITE" id="PS00463">
    <property type="entry name" value="ZN2_CY6_FUNGAL_1"/>
    <property type="match status" value="1"/>
</dbReference>
<dbReference type="GO" id="GO:0003677">
    <property type="term" value="F:DNA binding"/>
    <property type="evidence" value="ECO:0007669"/>
    <property type="project" value="InterPro"/>
</dbReference>
<accession>A0AA38RA72</accession>
<dbReference type="Pfam" id="PF04082">
    <property type="entry name" value="Fungal_trans"/>
    <property type="match status" value="1"/>
</dbReference>
<keyword evidence="2" id="KW-0539">Nucleus</keyword>
<dbReference type="CDD" id="cd12148">
    <property type="entry name" value="fungal_TF_MHR"/>
    <property type="match status" value="1"/>
</dbReference>
<dbReference type="InterPro" id="IPR007219">
    <property type="entry name" value="XnlR_reg_dom"/>
</dbReference>
<dbReference type="Proteomes" id="UP001174694">
    <property type="component" value="Unassembled WGS sequence"/>
</dbReference>
<evidence type="ECO:0000256" key="1">
    <source>
        <dbReference type="ARBA" id="ARBA00022723"/>
    </source>
</evidence>
<evidence type="ECO:0000256" key="2">
    <source>
        <dbReference type="ARBA" id="ARBA00023242"/>
    </source>
</evidence>
<dbReference type="GO" id="GO:0008270">
    <property type="term" value="F:zinc ion binding"/>
    <property type="evidence" value="ECO:0007669"/>
    <property type="project" value="InterPro"/>
</dbReference>
<dbReference type="SMART" id="SM00066">
    <property type="entry name" value="GAL4"/>
    <property type="match status" value="1"/>
</dbReference>
<evidence type="ECO:0000313" key="5">
    <source>
        <dbReference type="EMBL" id="KAJ9132077.1"/>
    </source>
</evidence>
<dbReference type="InterPro" id="IPR036864">
    <property type="entry name" value="Zn2-C6_fun-type_DNA-bd_sf"/>
</dbReference>
<gene>
    <name evidence="5" type="ORF">NKR23_g11424</name>
</gene>